<protein>
    <recommendedName>
        <fullName evidence="1">BTB domain-containing protein</fullName>
    </recommendedName>
</protein>
<proteinExistence type="predicted"/>
<keyword evidence="3" id="KW-1185">Reference proteome</keyword>
<sequence>MKEFPAHSLILRSRSPWFKENLSGNKVKTTYDKIILSNENISPSTFEIILKYIYSGKIDLLNCNGNQSFDLLFAAEELKLTELLEYIQENLVQKQIDWMDQNFIKYHEKIFNYESLKKLKIHYISKISNNPSLIFETNNFSPIILISLDNYLESLWSFIVNWARFQIPKLGNQVSSWNKKDWQEFKYTLNQCIPWNSIMSMNWNEFHDLLIPCEPFLSEEKFDVALKHQLKKACGSSTVINSPISIQFNDTILNICHATLLTSWIDRKDDVIYRPTEIPYEFKLILRGRRDGFSPDLFHQICDWKFDRTTNDCFVFNFDDEKADFNRLDRFAIHKKSGYGPCFGDDDLSAFPDGKRSIYWKSIHNSNLNHLEIFQVVDYEVYQIIGKLRKSNSNSRVLSHEKR</sequence>
<dbReference type="SMART" id="SM00225">
    <property type="entry name" value="BTB"/>
    <property type="match status" value="1"/>
</dbReference>
<dbReference type="SUPFAM" id="SSF54695">
    <property type="entry name" value="POZ domain"/>
    <property type="match status" value="1"/>
</dbReference>
<organism evidence="2 3">
    <name type="scientific">Rhizophagus irregularis</name>
    <dbReference type="NCBI Taxonomy" id="588596"/>
    <lineage>
        <taxon>Eukaryota</taxon>
        <taxon>Fungi</taxon>
        <taxon>Fungi incertae sedis</taxon>
        <taxon>Mucoromycota</taxon>
        <taxon>Glomeromycotina</taxon>
        <taxon>Glomeromycetes</taxon>
        <taxon>Glomerales</taxon>
        <taxon>Glomeraceae</taxon>
        <taxon>Rhizophagus</taxon>
    </lineage>
</organism>
<dbReference type="PANTHER" id="PTHR24413">
    <property type="entry name" value="SPECKLE-TYPE POZ PROTEIN"/>
    <property type="match status" value="1"/>
</dbReference>
<gene>
    <name evidence="2" type="ORF">RhiirA4_460517</name>
</gene>
<feature type="domain" description="BTB" evidence="1">
    <location>
        <begin position="1"/>
        <end position="62"/>
    </location>
</feature>
<dbReference type="VEuPathDB" id="FungiDB:RhiirA1_530569"/>
<dbReference type="Gene3D" id="3.30.710.10">
    <property type="entry name" value="Potassium Channel Kv1.1, Chain A"/>
    <property type="match status" value="1"/>
</dbReference>
<evidence type="ECO:0000259" key="1">
    <source>
        <dbReference type="PROSITE" id="PS50097"/>
    </source>
</evidence>
<dbReference type="InterPro" id="IPR000210">
    <property type="entry name" value="BTB/POZ_dom"/>
</dbReference>
<reference evidence="2 3" key="1">
    <citation type="submission" date="2015-10" db="EMBL/GenBank/DDBJ databases">
        <title>Genome analyses suggest a sexual origin of heterokaryosis in a supposedly ancient asexual fungus.</title>
        <authorList>
            <person name="Ropars J."/>
            <person name="Sedzielewska K."/>
            <person name="Noel J."/>
            <person name="Charron P."/>
            <person name="Farinelli L."/>
            <person name="Marton T."/>
            <person name="Kruger M."/>
            <person name="Pelin A."/>
            <person name="Brachmann A."/>
            <person name="Corradi N."/>
        </authorList>
    </citation>
    <scope>NUCLEOTIDE SEQUENCE [LARGE SCALE GENOMIC DNA]</scope>
    <source>
        <strain evidence="2 3">A4</strain>
    </source>
</reference>
<dbReference type="EMBL" id="LLXI01000412">
    <property type="protein sequence ID" value="PKY45839.1"/>
    <property type="molecule type" value="Genomic_DNA"/>
</dbReference>
<accession>A0A2I1GGU7</accession>
<dbReference type="PROSITE" id="PS50097">
    <property type="entry name" value="BTB"/>
    <property type="match status" value="1"/>
</dbReference>
<dbReference type="AlphaFoldDB" id="A0A2I1GGU7"/>
<dbReference type="Pfam" id="PF00651">
    <property type="entry name" value="BTB"/>
    <property type="match status" value="1"/>
</dbReference>
<dbReference type="Proteomes" id="UP000234323">
    <property type="component" value="Unassembled WGS sequence"/>
</dbReference>
<dbReference type="VEuPathDB" id="FungiDB:RhiirFUN_001213"/>
<dbReference type="CDD" id="cd18186">
    <property type="entry name" value="BTB_POZ_ZBTB_KLHL-like"/>
    <property type="match status" value="1"/>
</dbReference>
<dbReference type="InterPro" id="IPR011333">
    <property type="entry name" value="SKP1/BTB/POZ_sf"/>
</dbReference>
<evidence type="ECO:0000313" key="3">
    <source>
        <dbReference type="Proteomes" id="UP000234323"/>
    </source>
</evidence>
<dbReference type="VEuPathDB" id="FungiDB:FUN_023143"/>
<comment type="caution">
    <text evidence="2">The sequence shown here is derived from an EMBL/GenBank/DDBJ whole genome shotgun (WGS) entry which is preliminary data.</text>
</comment>
<name>A0A2I1GGU7_9GLOM</name>
<evidence type="ECO:0000313" key="2">
    <source>
        <dbReference type="EMBL" id="PKY45839.1"/>
    </source>
</evidence>